<name>X1UEZ3_9ZZZZ</name>
<dbReference type="PANTHER" id="PTHR30595">
    <property type="entry name" value="GLPR-RELATED TRANSCRIPTIONAL REPRESSOR"/>
    <property type="match status" value="1"/>
</dbReference>
<sequence length="245" mass="28188">FVKDVIKGLMNDPIYNYEENEQKTIDALVYELYGLNEEDIREVELWYCRRYPKLADAQGILAEVKEKYADHLARCQRILEKPPSYWRSNPILELIAQGESHNLEFKETLEYNIHTNQRTPELAKSSLKTIAAFLNTDGGMLLIGVSDAGGVKGIARDLQFVRGNNRDGFEQKLRSLLNDHFDPSPRGNVDIKFEDLQEGTVCQIKVEQSSEPVAYDNDFYIRDGNGTRKLEGRDLADWLRQRNNS</sequence>
<organism evidence="2">
    <name type="scientific">marine sediment metagenome</name>
    <dbReference type="NCBI Taxonomy" id="412755"/>
    <lineage>
        <taxon>unclassified sequences</taxon>
        <taxon>metagenomes</taxon>
        <taxon>ecological metagenomes</taxon>
    </lineage>
</organism>
<dbReference type="AlphaFoldDB" id="X1UEZ3"/>
<dbReference type="Gene3D" id="3.30.950.30">
    <property type="entry name" value="Schlafen, AAA domain"/>
    <property type="match status" value="1"/>
</dbReference>
<dbReference type="EMBL" id="BARW01017488">
    <property type="protein sequence ID" value="GAJ02132.1"/>
    <property type="molecule type" value="Genomic_DNA"/>
</dbReference>
<protein>
    <recommendedName>
        <fullName evidence="1">Schlafen AlbA-2 domain-containing protein</fullName>
    </recommendedName>
</protein>
<feature type="non-terminal residue" evidence="2">
    <location>
        <position position="1"/>
    </location>
</feature>
<gene>
    <name evidence="2" type="ORF">S12H4_30191</name>
</gene>
<dbReference type="PANTHER" id="PTHR30595:SF6">
    <property type="entry name" value="SCHLAFEN ALBA-2 DOMAIN-CONTAINING PROTEIN"/>
    <property type="match status" value="1"/>
</dbReference>
<comment type="caution">
    <text evidence="2">The sequence shown here is derived from an EMBL/GenBank/DDBJ whole genome shotgun (WGS) entry which is preliminary data.</text>
</comment>
<reference evidence="2" key="1">
    <citation type="journal article" date="2014" name="Front. Microbiol.">
        <title>High frequency of phylogenetically diverse reductive dehalogenase-homologous genes in deep subseafloor sedimentary metagenomes.</title>
        <authorList>
            <person name="Kawai M."/>
            <person name="Futagami T."/>
            <person name="Toyoda A."/>
            <person name="Takaki Y."/>
            <person name="Nishi S."/>
            <person name="Hori S."/>
            <person name="Arai W."/>
            <person name="Tsubouchi T."/>
            <person name="Morono Y."/>
            <person name="Uchiyama I."/>
            <person name="Ito T."/>
            <person name="Fujiyama A."/>
            <person name="Inagaki F."/>
            <person name="Takami H."/>
        </authorList>
    </citation>
    <scope>NUCLEOTIDE SEQUENCE</scope>
    <source>
        <strain evidence="2">Expedition CK06-06</strain>
    </source>
</reference>
<proteinExistence type="predicted"/>
<dbReference type="Pfam" id="PF04326">
    <property type="entry name" value="SLFN_AlbA_2"/>
    <property type="match status" value="1"/>
</dbReference>
<accession>X1UEZ3</accession>
<dbReference type="InterPro" id="IPR007421">
    <property type="entry name" value="Schlafen_AlbA_2_dom"/>
</dbReference>
<feature type="domain" description="Schlafen AlbA-2" evidence="1">
    <location>
        <begin position="99"/>
        <end position="230"/>
    </location>
</feature>
<dbReference type="InterPro" id="IPR038461">
    <property type="entry name" value="Schlafen_AlbA_2_dom_sf"/>
</dbReference>
<evidence type="ECO:0000259" key="1">
    <source>
        <dbReference type="Pfam" id="PF04326"/>
    </source>
</evidence>
<evidence type="ECO:0000313" key="2">
    <source>
        <dbReference type="EMBL" id="GAJ02132.1"/>
    </source>
</evidence>